<dbReference type="GO" id="GO:0003677">
    <property type="term" value="F:DNA binding"/>
    <property type="evidence" value="ECO:0007669"/>
    <property type="project" value="UniProtKB-KW"/>
</dbReference>
<keyword evidence="2" id="KW-0238">DNA-binding</keyword>
<evidence type="ECO:0000256" key="3">
    <source>
        <dbReference type="ARBA" id="ARBA00023163"/>
    </source>
</evidence>
<evidence type="ECO:0000259" key="4">
    <source>
        <dbReference type="PROSITE" id="PS50949"/>
    </source>
</evidence>
<dbReference type="Proteomes" id="UP000295729">
    <property type="component" value="Unassembled WGS sequence"/>
</dbReference>
<feature type="domain" description="HTH gntR-type" evidence="4">
    <location>
        <begin position="20"/>
        <end position="88"/>
    </location>
</feature>
<proteinExistence type="predicted"/>
<organism evidence="5 6">
    <name type="scientific">Marinomonas communis</name>
    <dbReference type="NCBI Taxonomy" id="28254"/>
    <lineage>
        <taxon>Bacteria</taxon>
        <taxon>Pseudomonadati</taxon>
        <taxon>Pseudomonadota</taxon>
        <taxon>Gammaproteobacteria</taxon>
        <taxon>Oceanospirillales</taxon>
        <taxon>Oceanospirillaceae</taxon>
        <taxon>Marinomonas</taxon>
    </lineage>
</organism>
<sequence>MGNIDNLSSTLRVQRLSKGDSLATTVAKQLEAEITSGRIQVGNKLPTESALCDLFGVSRTVIREAITQLKSLGLVETRRGVGTTVTRSMSSETVFAYNVDPTAIKDILHILEIRMSVESAACALAAERRTEADLAKMERHFSEFDAALARGELARKEDYEFHLAICQATHNPFFKQFYEQFNKNVIPRANLVNSNLDHVASEEYLNRVRAEHEAILTSIRAKDADAAKEAMHQHLSRAYLRYERYNESNSFD</sequence>
<dbReference type="InterPro" id="IPR036390">
    <property type="entry name" value="WH_DNA-bd_sf"/>
</dbReference>
<comment type="caution">
    <text evidence="5">The sequence shown here is derived from an EMBL/GenBank/DDBJ whole genome shotgun (WGS) entry which is preliminary data.</text>
</comment>
<dbReference type="SUPFAM" id="SSF48008">
    <property type="entry name" value="GntR ligand-binding domain-like"/>
    <property type="match status" value="1"/>
</dbReference>
<name>A0A4R6X9D4_9GAMM</name>
<dbReference type="PRINTS" id="PR00035">
    <property type="entry name" value="HTHGNTR"/>
</dbReference>
<keyword evidence="1" id="KW-0805">Transcription regulation</keyword>
<dbReference type="InterPro" id="IPR011711">
    <property type="entry name" value="GntR_C"/>
</dbReference>
<dbReference type="PROSITE" id="PS50949">
    <property type="entry name" value="HTH_GNTR"/>
    <property type="match status" value="1"/>
</dbReference>
<reference evidence="5 6" key="1">
    <citation type="submission" date="2019-03" db="EMBL/GenBank/DDBJ databases">
        <title>Genomic Encyclopedia of Type Strains, Phase IV (KMG-IV): sequencing the most valuable type-strain genomes for metagenomic binning, comparative biology and taxonomic classification.</title>
        <authorList>
            <person name="Goeker M."/>
        </authorList>
    </citation>
    <scope>NUCLEOTIDE SEQUENCE [LARGE SCALE GENOMIC DNA]</scope>
    <source>
        <strain evidence="5 6">DSM 5604</strain>
    </source>
</reference>
<dbReference type="PANTHER" id="PTHR43537">
    <property type="entry name" value="TRANSCRIPTIONAL REGULATOR, GNTR FAMILY"/>
    <property type="match status" value="1"/>
</dbReference>
<dbReference type="PANTHER" id="PTHR43537:SF47">
    <property type="entry name" value="REGULATORY PROTEIN GNTR HTH"/>
    <property type="match status" value="1"/>
</dbReference>
<dbReference type="RefSeq" id="WP_133561344.1">
    <property type="nucleotide sequence ID" value="NZ_SNZA01000002.1"/>
</dbReference>
<evidence type="ECO:0000256" key="2">
    <source>
        <dbReference type="ARBA" id="ARBA00023125"/>
    </source>
</evidence>
<dbReference type="OrthoDB" id="1040417at2"/>
<dbReference type="SMART" id="SM00345">
    <property type="entry name" value="HTH_GNTR"/>
    <property type="match status" value="1"/>
</dbReference>
<dbReference type="Gene3D" id="1.20.120.530">
    <property type="entry name" value="GntR ligand-binding domain-like"/>
    <property type="match status" value="1"/>
</dbReference>
<evidence type="ECO:0000313" key="6">
    <source>
        <dbReference type="Proteomes" id="UP000295729"/>
    </source>
</evidence>
<evidence type="ECO:0000256" key="1">
    <source>
        <dbReference type="ARBA" id="ARBA00023015"/>
    </source>
</evidence>
<gene>
    <name evidence="5" type="ORF">C8D85_1567</name>
</gene>
<evidence type="ECO:0000313" key="5">
    <source>
        <dbReference type="EMBL" id="TDR14034.1"/>
    </source>
</evidence>
<keyword evidence="6" id="KW-1185">Reference proteome</keyword>
<dbReference type="Pfam" id="PF00392">
    <property type="entry name" value="GntR"/>
    <property type="match status" value="1"/>
</dbReference>
<dbReference type="InterPro" id="IPR036388">
    <property type="entry name" value="WH-like_DNA-bd_sf"/>
</dbReference>
<dbReference type="SUPFAM" id="SSF46785">
    <property type="entry name" value="Winged helix' DNA-binding domain"/>
    <property type="match status" value="1"/>
</dbReference>
<dbReference type="EMBL" id="SNZA01000002">
    <property type="protein sequence ID" value="TDR14034.1"/>
    <property type="molecule type" value="Genomic_DNA"/>
</dbReference>
<dbReference type="SMART" id="SM00895">
    <property type="entry name" value="FCD"/>
    <property type="match status" value="1"/>
</dbReference>
<dbReference type="InterPro" id="IPR008920">
    <property type="entry name" value="TF_FadR/GntR_C"/>
</dbReference>
<keyword evidence="3" id="KW-0804">Transcription</keyword>
<accession>A0A4R6X9D4</accession>
<dbReference type="CDD" id="cd07377">
    <property type="entry name" value="WHTH_GntR"/>
    <property type="match status" value="1"/>
</dbReference>
<dbReference type="GO" id="GO:0003700">
    <property type="term" value="F:DNA-binding transcription factor activity"/>
    <property type="evidence" value="ECO:0007669"/>
    <property type="project" value="InterPro"/>
</dbReference>
<protein>
    <submittedName>
        <fullName evidence="5">GntR family transcriptional regulator</fullName>
    </submittedName>
</protein>
<dbReference type="Gene3D" id="1.10.10.10">
    <property type="entry name" value="Winged helix-like DNA-binding domain superfamily/Winged helix DNA-binding domain"/>
    <property type="match status" value="1"/>
</dbReference>
<dbReference type="AlphaFoldDB" id="A0A4R6X9D4"/>
<dbReference type="Pfam" id="PF07729">
    <property type="entry name" value="FCD"/>
    <property type="match status" value="1"/>
</dbReference>
<dbReference type="InterPro" id="IPR000524">
    <property type="entry name" value="Tscrpt_reg_HTH_GntR"/>
</dbReference>